<sequence length="147" mass="16929">MQSPRQPHLDAAFRLLRLISWKSKKQNTVSLSSVEAEYRTMATTTKEVIWLWRLLHNFGIPLPQSTPLYCDNQAARHIAANPVFHERTKHIEIDCHFVREKFQLGVIRLLPIRSSQQPADIFTKPLGKDTFSFLCNKLGIRSLHAPA</sequence>
<evidence type="ECO:0000313" key="2">
    <source>
        <dbReference type="Proteomes" id="UP001054252"/>
    </source>
</evidence>
<name>A0AAV5KFC0_9ROSI</name>
<evidence type="ECO:0008006" key="3">
    <source>
        <dbReference type="Google" id="ProtNLM"/>
    </source>
</evidence>
<dbReference type="AlphaFoldDB" id="A0AAV5KFC0"/>
<dbReference type="PANTHER" id="PTHR11439">
    <property type="entry name" value="GAG-POL-RELATED RETROTRANSPOSON"/>
    <property type="match status" value="1"/>
</dbReference>
<dbReference type="InterPro" id="IPR043502">
    <property type="entry name" value="DNA/RNA_pol_sf"/>
</dbReference>
<evidence type="ECO:0000313" key="1">
    <source>
        <dbReference type="EMBL" id="GKV23298.1"/>
    </source>
</evidence>
<reference evidence="1 2" key="1">
    <citation type="journal article" date="2021" name="Commun. Biol.">
        <title>The genome of Shorea leprosula (Dipterocarpaceae) highlights the ecological relevance of drought in aseasonal tropical rainforests.</title>
        <authorList>
            <person name="Ng K.K.S."/>
            <person name="Kobayashi M.J."/>
            <person name="Fawcett J.A."/>
            <person name="Hatakeyama M."/>
            <person name="Paape T."/>
            <person name="Ng C.H."/>
            <person name="Ang C.C."/>
            <person name="Tnah L.H."/>
            <person name="Lee C.T."/>
            <person name="Nishiyama T."/>
            <person name="Sese J."/>
            <person name="O'Brien M.J."/>
            <person name="Copetti D."/>
            <person name="Mohd Noor M.I."/>
            <person name="Ong R.C."/>
            <person name="Putra M."/>
            <person name="Sireger I.Z."/>
            <person name="Indrioko S."/>
            <person name="Kosugi Y."/>
            <person name="Izuno A."/>
            <person name="Isagi Y."/>
            <person name="Lee S.L."/>
            <person name="Shimizu K.K."/>
        </authorList>
    </citation>
    <scope>NUCLEOTIDE SEQUENCE [LARGE SCALE GENOMIC DNA]</scope>
    <source>
        <strain evidence="1">214</strain>
    </source>
</reference>
<dbReference type="CDD" id="cd09272">
    <property type="entry name" value="RNase_HI_RT_Ty1"/>
    <property type="match status" value="1"/>
</dbReference>
<dbReference type="PANTHER" id="PTHR11439:SF511">
    <property type="match status" value="1"/>
</dbReference>
<dbReference type="Proteomes" id="UP001054252">
    <property type="component" value="Unassembled WGS sequence"/>
</dbReference>
<protein>
    <recommendedName>
        <fullName evidence="3">Copia protein</fullName>
    </recommendedName>
</protein>
<gene>
    <name evidence="1" type="ORF">SLEP1_g33044</name>
</gene>
<dbReference type="EMBL" id="BPVZ01000062">
    <property type="protein sequence ID" value="GKV23298.1"/>
    <property type="molecule type" value="Genomic_DNA"/>
</dbReference>
<comment type="caution">
    <text evidence="1">The sequence shown here is derived from an EMBL/GenBank/DDBJ whole genome shotgun (WGS) entry which is preliminary data.</text>
</comment>
<keyword evidence="2" id="KW-1185">Reference proteome</keyword>
<accession>A0AAV5KFC0</accession>
<dbReference type="SUPFAM" id="SSF56672">
    <property type="entry name" value="DNA/RNA polymerases"/>
    <property type="match status" value="1"/>
</dbReference>
<organism evidence="1 2">
    <name type="scientific">Rubroshorea leprosula</name>
    <dbReference type="NCBI Taxonomy" id="152421"/>
    <lineage>
        <taxon>Eukaryota</taxon>
        <taxon>Viridiplantae</taxon>
        <taxon>Streptophyta</taxon>
        <taxon>Embryophyta</taxon>
        <taxon>Tracheophyta</taxon>
        <taxon>Spermatophyta</taxon>
        <taxon>Magnoliopsida</taxon>
        <taxon>eudicotyledons</taxon>
        <taxon>Gunneridae</taxon>
        <taxon>Pentapetalae</taxon>
        <taxon>rosids</taxon>
        <taxon>malvids</taxon>
        <taxon>Malvales</taxon>
        <taxon>Dipterocarpaceae</taxon>
        <taxon>Rubroshorea</taxon>
    </lineage>
</organism>
<proteinExistence type="predicted"/>